<dbReference type="SUPFAM" id="SSF53335">
    <property type="entry name" value="S-adenosyl-L-methionine-dependent methyltransferases"/>
    <property type="match status" value="1"/>
</dbReference>
<dbReference type="InterPro" id="IPR013216">
    <property type="entry name" value="Methyltransf_11"/>
</dbReference>
<dbReference type="Proteomes" id="UP000321058">
    <property type="component" value="Unassembled WGS sequence"/>
</dbReference>
<keyword evidence="3" id="KW-1185">Reference proteome</keyword>
<comment type="caution">
    <text evidence="2">The sequence shown here is derived from an EMBL/GenBank/DDBJ whole genome shotgun (WGS) entry which is preliminary data.</text>
</comment>
<dbReference type="GO" id="GO:0008757">
    <property type="term" value="F:S-adenosylmethionine-dependent methyltransferase activity"/>
    <property type="evidence" value="ECO:0007669"/>
    <property type="project" value="InterPro"/>
</dbReference>
<accession>A0A512NC70</accession>
<evidence type="ECO:0000313" key="2">
    <source>
        <dbReference type="EMBL" id="GEP56551.1"/>
    </source>
</evidence>
<organism evidence="2 3">
    <name type="scientific">Reyranella soli</name>
    <dbReference type="NCBI Taxonomy" id="1230389"/>
    <lineage>
        <taxon>Bacteria</taxon>
        <taxon>Pseudomonadati</taxon>
        <taxon>Pseudomonadota</taxon>
        <taxon>Alphaproteobacteria</taxon>
        <taxon>Hyphomicrobiales</taxon>
        <taxon>Reyranellaceae</taxon>
        <taxon>Reyranella</taxon>
    </lineage>
</organism>
<name>A0A512NC70_9HYPH</name>
<dbReference type="Gene3D" id="3.40.50.150">
    <property type="entry name" value="Vaccinia Virus protein VP39"/>
    <property type="match status" value="1"/>
</dbReference>
<sequence>MTTLKQRIGAWLIPRMPVNPWVFRTFRVELNAMMVRLLNSIHPGRIAQLRALQRRRGVLVNVGCGPFGQDGWINLDLFPAPGVTMRVDCRCGLPLGDGAARGIHVEHYFEHLEPTTERPRFLAECRRCLEPGGILRIIVPDMRKYAEAYLANDWTMLNQIGCGGELPQATFATKMEALNHVFVQDGEHYGGFDAEYLRCTLEHAGFADVAQVDWHEGRFPDGPIDREQHRLYSLYMEARR</sequence>
<dbReference type="RefSeq" id="WP_147150630.1">
    <property type="nucleotide sequence ID" value="NZ_BKAJ01000066.1"/>
</dbReference>
<dbReference type="AlphaFoldDB" id="A0A512NC70"/>
<reference evidence="2 3" key="1">
    <citation type="submission" date="2019-07" db="EMBL/GenBank/DDBJ databases">
        <title>Whole genome shotgun sequence of Reyranella soli NBRC 108950.</title>
        <authorList>
            <person name="Hosoyama A."/>
            <person name="Uohara A."/>
            <person name="Ohji S."/>
            <person name="Ichikawa N."/>
        </authorList>
    </citation>
    <scope>NUCLEOTIDE SEQUENCE [LARGE SCALE GENOMIC DNA]</scope>
    <source>
        <strain evidence="2 3">NBRC 108950</strain>
    </source>
</reference>
<dbReference type="InterPro" id="IPR029063">
    <property type="entry name" value="SAM-dependent_MTases_sf"/>
</dbReference>
<protein>
    <recommendedName>
        <fullName evidence="1">Methyltransferase type 11 domain-containing protein</fullName>
    </recommendedName>
</protein>
<dbReference type="OrthoDB" id="9796760at2"/>
<evidence type="ECO:0000259" key="1">
    <source>
        <dbReference type="Pfam" id="PF08241"/>
    </source>
</evidence>
<gene>
    <name evidence="2" type="ORF">RSO01_37170</name>
</gene>
<dbReference type="Pfam" id="PF08241">
    <property type="entry name" value="Methyltransf_11"/>
    <property type="match status" value="1"/>
</dbReference>
<evidence type="ECO:0000313" key="3">
    <source>
        <dbReference type="Proteomes" id="UP000321058"/>
    </source>
</evidence>
<proteinExistence type="predicted"/>
<feature type="domain" description="Methyltransferase type 11" evidence="1">
    <location>
        <begin position="93"/>
        <end position="136"/>
    </location>
</feature>
<dbReference type="EMBL" id="BKAJ01000066">
    <property type="protein sequence ID" value="GEP56551.1"/>
    <property type="molecule type" value="Genomic_DNA"/>
</dbReference>